<evidence type="ECO:0000256" key="1">
    <source>
        <dbReference type="ARBA" id="ARBA00007797"/>
    </source>
</evidence>
<feature type="region of interest" description="Disordered" evidence="2">
    <location>
        <begin position="242"/>
        <end position="342"/>
    </location>
</feature>
<evidence type="ECO:0000259" key="3">
    <source>
        <dbReference type="Pfam" id="PF03914"/>
    </source>
</evidence>
<organism evidence="4 5">
    <name type="scientific">Taxus chinensis</name>
    <name type="common">Chinese yew</name>
    <name type="synonym">Taxus wallichiana var. chinensis</name>
    <dbReference type="NCBI Taxonomy" id="29808"/>
    <lineage>
        <taxon>Eukaryota</taxon>
        <taxon>Viridiplantae</taxon>
        <taxon>Streptophyta</taxon>
        <taxon>Embryophyta</taxon>
        <taxon>Tracheophyta</taxon>
        <taxon>Spermatophyta</taxon>
        <taxon>Pinopsida</taxon>
        <taxon>Pinidae</taxon>
        <taxon>Conifers II</taxon>
        <taxon>Cupressales</taxon>
        <taxon>Taxaceae</taxon>
        <taxon>Taxus</taxon>
    </lineage>
</organism>
<feature type="non-terminal residue" evidence="4">
    <location>
        <position position="1"/>
    </location>
</feature>
<feature type="compositionally biased region" description="Basic residues" evidence="2">
    <location>
        <begin position="626"/>
        <end position="636"/>
    </location>
</feature>
<feature type="compositionally biased region" description="Acidic residues" evidence="2">
    <location>
        <begin position="290"/>
        <end position="301"/>
    </location>
</feature>
<dbReference type="EMBL" id="JAHRHJ020000008">
    <property type="protein sequence ID" value="KAH9305569.1"/>
    <property type="molecule type" value="Genomic_DNA"/>
</dbReference>
<comment type="similarity">
    <text evidence="1">Belongs to the CBF/MAK21 family.</text>
</comment>
<dbReference type="Proteomes" id="UP000824469">
    <property type="component" value="Unassembled WGS sequence"/>
</dbReference>
<dbReference type="InterPro" id="IPR040155">
    <property type="entry name" value="CEBPZ/Mak21-like"/>
</dbReference>
<dbReference type="Pfam" id="PF03914">
    <property type="entry name" value="CBF"/>
    <property type="match status" value="1"/>
</dbReference>
<feature type="compositionally biased region" description="Acidic residues" evidence="2">
    <location>
        <begin position="546"/>
        <end position="577"/>
    </location>
</feature>
<feature type="compositionally biased region" description="Basic and acidic residues" evidence="2">
    <location>
        <begin position="249"/>
        <end position="258"/>
    </location>
</feature>
<feature type="compositionally biased region" description="Basic and acidic residues" evidence="2">
    <location>
        <begin position="521"/>
        <end position="533"/>
    </location>
</feature>
<feature type="compositionally biased region" description="Acidic residues" evidence="2">
    <location>
        <begin position="494"/>
        <end position="520"/>
    </location>
</feature>
<evidence type="ECO:0000313" key="5">
    <source>
        <dbReference type="Proteomes" id="UP000824469"/>
    </source>
</evidence>
<keyword evidence="5" id="KW-1185">Reference proteome</keyword>
<gene>
    <name evidence="4" type="ORF">KI387_009973</name>
</gene>
<feature type="compositionally biased region" description="Basic and acidic residues" evidence="2">
    <location>
        <begin position="608"/>
        <end position="617"/>
    </location>
</feature>
<dbReference type="InterPro" id="IPR005612">
    <property type="entry name" value="CCAAT-binding_factor"/>
</dbReference>
<feature type="compositionally biased region" description="Polar residues" evidence="2">
    <location>
        <begin position="305"/>
        <end position="315"/>
    </location>
</feature>
<sequence length="642" mass="71764">VIFLNQILLSSKGDGPKLAKRLVDIYFALFKVLISKDNETEKGGKNWKGSKEKPKNILDKKKKLESSTQVPVEIDSRLLSALLTGINRSFPYVSTDEADDIIQKQTPVLFQLVHSKNFNIGVQALMLLYQLLAKNQTVSDRFYRALYSTLLTPALMRSSKTEMWLGLMFKVLKNDINTKRIAAFSKRLLQVALQQPPQFACACLLLLSEVLKVRPVLWNAILQPEDDDEDFEHFVDVMEEGEGMPENDQNVHSHRLESSELVPLDNMAEDDGRSDSESDDEESPVHVSNSEDDNSSEDEDILGSVKNSNLQSNHLKSSENRLETKNESDGKGKRNAWPRPGYYDPRMREPAYCNADRACWWELTALTSHVHPSVATMARTLLLGANIVYNGDPLRDLSLGAFIDKFSEKKPKASKQSDGEWHGGSQIAPARKIHIVPPLVGPDLLALAEEEVPPEDIVFHKFYMAKGSSSKRKLKKKKTKELDDEATGDGLLVEGDDEDDFDGGDESDNEEIDDFIDKDDLDAHSQSDGEYDYEKLDAVLEQEDDALLADDSEGEEDIVEDVSEDDNEPFVDEDLDFDSAKNVADNAEGKKRKASEKQGQSPFASLDDYSHLLHDGENANGNCGTRHTKRSGKKLKKGDLGG</sequence>
<feature type="compositionally biased region" description="Basic and acidic residues" evidence="2">
    <location>
        <begin position="316"/>
        <end position="332"/>
    </location>
</feature>
<proteinExistence type="inferred from homology"/>
<feature type="region of interest" description="Disordered" evidence="2">
    <location>
        <begin position="546"/>
        <end position="642"/>
    </location>
</feature>
<feature type="region of interest" description="Disordered" evidence="2">
    <location>
        <begin position="474"/>
        <end position="533"/>
    </location>
</feature>
<dbReference type="GO" id="GO:0005634">
    <property type="term" value="C:nucleus"/>
    <property type="evidence" value="ECO:0007669"/>
    <property type="project" value="TreeGrafter"/>
</dbReference>
<protein>
    <recommendedName>
        <fullName evidence="3">CCAAT-binding factor domain-containing protein</fullName>
    </recommendedName>
</protein>
<dbReference type="OMA" id="MREPAYC"/>
<dbReference type="PANTHER" id="PTHR12048">
    <property type="entry name" value="CCAAT-BINDING FACTOR-RELATED"/>
    <property type="match status" value="1"/>
</dbReference>
<reference evidence="4 5" key="1">
    <citation type="journal article" date="2021" name="Nat. Plants">
        <title>The Taxus genome provides insights into paclitaxel biosynthesis.</title>
        <authorList>
            <person name="Xiong X."/>
            <person name="Gou J."/>
            <person name="Liao Q."/>
            <person name="Li Y."/>
            <person name="Zhou Q."/>
            <person name="Bi G."/>
            <person name="Li C."/>
            <person name="Du R."/>
            <person name="Wang X."/>
            <person name="Sun T."/>
            <person name="Guo L."/>
            <person name="Liang H."/>
            <person name="Lu P."/>
            <person name="Wu Y."/>
            <person name="Zhang Z."/>
            <person name="Ro D.K."/>
            <person name="Shang Y."/>
            <person name="Huang S."/>
            <person name="Yan J."/>
        </authorList>
    </citation>
    <scope>NUCLEOTIDE SEQUENCE [LARGE SCALE GENOMIC DNA]</scope>
    <source>
        <strain evidence="4">Ta-2019</strain>
    </source>
</reference>
<accession>A0AA38KI46</accession>
<evidence type="ECO:0000313" key="4">
    <source>
        <dbReference type="EMBL" id="KAH9305569.1"/>
    </source>
</evidence>
<feature type="domain" description="CCAAT-binding factor" evidence="3">
    <location>
        <begin position="122"/>
        <end position="378"/>
    </location>
</feature>
<dbReference type="PANTHER" id="PTHR12048:SF0">
    <property type="entry name" value="CCAAT_ENHANCER-BINDING PROTEIN ZETA"/>
    <property type="match status" value="1"/>
</dbReference>
<evidence type="ECO:0000256" key="2">
    <source>
        <dbReference type="SAM" id="MobiDB-lite"/>
    </source>
</evidence>
<comment type="caution">
    <text evidence="4">The sequence shown here is derived from an EMBL/GenBank/DDBJ whole genome shotgun (WGS) entry which is preliminary data.</text>
</comment>
<dbReference type="AlphaFoldDB" id="A0AA38KI46"/>
<name>A0AA38KI46_TAXCH</name>